<dbReference type="AlphaFoldDB" id="A0A073KAF2"/>
<dbReference type="Proteomes" id="UP000027778">
    <property type="component" value="Unassembled WGS sequence"/>
</dbReference>
<keyword evidence="1" id="KW-0812">Transmembrane</keyword>
<dbReference type="EMBL" id="JOTM01000015">
    <property type="protein sequence ID" value="KEK23535.1"/>
    <property type="molecule type" value="Genomic_DNA"/>
</dbReference>
<accession>A0A073KAF2</accession>
<feature type="transmembrane region" description="Helical" evidence="1">
    <location>
        <begin position="45"/>
        <end position="61"/>
    </location>
</feature>
<evidence type="ECO:0000256" key="1">
    <source>
        <dbReference type="SAM" id="Phobius"/>
    </source>
</evidence>
<keyword evidence="3" id="KW-1185">Reference proteome</keyword>
<name>A0A073KAF2_9BACI</name>
<keyword evidence="1" id="KW-0472">Membrane</keyword>
<sequence length="69" mass="7971">MIVNKKKLYSYVLVIGNSSITSFMIEVEIGKGFNHQYTKLFTTELGIGIAIVYMIIAFYFLKRRDELSI</sequence>
<gene>
    <name evidence="2" type="ORF">BAGA_08605</name>
</gene>
<keyword evidence="1" id="KW-1133">Transmembrane helix</keyword>
<evidence type="ECO:0000313" key="3">
    <source>
        <dbReference type="Proteomes" id="UP000027778"/>
    </source>
</evidence>
<feature type="transmembrane region" description="Helical" evidence="1">
    <location>
        <begin position="7"/>
        <end position="25"/>
    </location>
</feature>
<proteinExistence type="predicted"/>
<dbReference type="STRING" id="574375.AZF08_15135"/>
<evidence type="ECO:0000313" key="2">
    <source>
        <dbReference type="EMBL" id="KEK23535.1"/>
    </source>
</evidence>
<evidence type="ECO:0008006" key="4">
    <source>
        <dbReference type="Google" id="ProtNLM"/>
    </source>
</evidence>
<organism evidence="2 3">
    <name type="scientific">Bacillus gaemokensis</name>
    <dbReference type="NCBI Taxonomy" id="574375"/>
    <lineage>
        <taxon>Bacteria</taxon>
        <taxon>Bacillati</taxon>
        <taxon>Bacillota</taxon>
        <taxon>Bacilli</taxon>
        <taxon>Bacillales</taxon>
        <taxon>Bacillaceae</taxon>
        <taxon>Bacillus</taxon>
        <taxon>Bacillus cereus group</taxon>
    </lineage>
</organism>
<comment type="caution">
    <text evidence="2">The sequence shown here is derived from an EMBL/GenBank/DDBJ whole genome shotgun (WGS) entry which is preliminary data.</text>
</comment>
<protein>
    <recommendedName>
        <fullName evidence="4">ABC transporter permease</fullName>
    </recommendedName>
</protein>
<reference evidence="2 3" key="1">
    <citation type="submission" date="2014-06" db="EMBL/GenBank/DDBJ databases">
        <title>Draft genome sequence of Bacillus gaemokensis JCM 15801 (MCCC 1A00707).</title>
        <authorList>
            <person name="Lai Q."/>
            <person name="Liu Y."/>
            <person name="Shao Z."/>
        </authorList>
    </citation>
    <scope>NUCLEOTIDE SEQUENCE [LARGE SCALE GENOMIC DNA]</scope>
    <source>
        <strain evidence="2 3">JCM 15801</strain>
    </source>
</reference>